<evidence type="ECO:0000256" key="1">
    <source>
        <dbReference type="SAM" id="MobiDB-lite"/>
    </source>
</evidence>
<name>A0A7J9SQ26_9EURY</name>
<accession>A0A7J9SQ26</accession>
<comment type="caution">
    <text evidence="2">The sequence shown here is derived from an EMBL/GenBank/DDBJ whole genome shotgun (WGS) entry which is preliminary data.</text>
</comment>
<dbReference type="Proteomes" id="UP000546257">
    <property type="component" value="Unassembled WGS sequence"/>
</dbReference>
<sequence>MSDVPAFDDEHLEMDLTIPESEDEVTFPDVYVGLEIGLLAPGDGIVTDRHHAPGERYRPDDPLNQTEGQLTSFQMSGWLRHGCERVLQGARATACYPGEPDAEFMLDDVYERHKKLSYVEVSGVDWARVLGVDPDKVDLVSKTTEFRSSSREEVFPGDREADQSRQSSEP</sequence>
<dbReference type="AlphaFoldDB" id="A0A7J9SQ26"/>
<evidence type="ECO:0000313" key="3">
    <source>
        <dbReference type="Proteomes" id="UP000546257"/>
    </source>
</evidence>
<evidence type="ECO:0000313" key="2">
    <source>
        <dbReference type="EMBL" id="MBB6647751.1"/>
    </source>
</evidence>
<proteinExistence type="predicted"/>
<feature type="compositionally biased region" description="Basic and acidic residues" evidence="1">
    <location>
        <begin position="147"/>
        <end position="163"/>
    </location>
</feature>
<gene>
    <name evidence="2" type="ORF">H5V44_15915</name>
</gene>
<dbReference type="RefSeq" id="WP_185194130.1">
    <property type="nucleotide sequence ID" value="NZ_JACKXD010000007.1"/>
</dbReference>
<dbReference type="EMBL" id="JACKXD010000007">
    <property type="protein sequence ID" value="MBB6647751.1"/>
    <property type="molecule type" value="Genomic_DNA"/>
</dbReference>
<keyword evidence="3" id="KW-1185">Reference proteome</keyword>
<reference evidence="2 3" key="1">
    <citation type="submission" date="2020-08" db="EMBL/GenBank/DDBJ databases">
        <authorList>
            <person name="Seo M.-J."/>
        </authorList>
    </citation>
    <scope>NUCLEOTIDE SEQUENCE [LARGE SCALE GENOMIC DNA]</scope>
    <source>
        <strain evidence="2 3">MBLA0160</strain>
    </source>
</reference>
<organism evidence="2 3">
    <name type="scientific">Halobellus ruber</name>
    <dbReference type="NCBI Taxonomy" id="2761102"/>
    <lineage>
        <taxon>Archaea</taxon>
        <taxon>Methanobacteriati</taxon>
        <taxon>Methanobacteriota</taxon>
        <taxon>Stenosarchaea group</taxon>
        <taxon>Halobacteria</taxon>
        <taxon>Halobacteriales</taxon>
        <taxon>Haloferacaceae</taxon>
        <taxon>Halobellus</taxon>
    </lineage>
</organism>
<feature type="region of interest" description="Disordered" evidence="1">
    <location>
        <begin position="147"/>
        <end position="170"/>
    </location>
</feature>
<protein>
    <submittedName>
        <fullName evidence="2">Uncharacterized protein</fullName>
    </submittedName>
</protein>